<sequence>MSESELKLASVLESLLFVYGEPISVEKLSKVTGRSKDDIEHAIKELKKGLEGRGVLILGKEERIQLGTLPEHAGYIEKLIKGDFSEELSRAAIETIAIIAYKGPISRADIEYVRGVNSSFTLRNLMLRGLIERIENPKDARAYLYKVSFEFLQHLGCAKVDDLPGFEEFKARAIEIFEEKTADASPSPAEGHTV</sequence>
<keyword evidence="1" id="KW-0963">Cytoplasm</keyword>
<evidence type="ECO:0000256" key="1">
    <source>
        <dbReference type="ARBA" id="ARBA00022490"/>
    </source>
</evidence>
<dbReference type="EMBL" id="MHQD01000007">
    <property type="protein sequence ID" value="OGZ96687.1"/>
    <property type="molecule type" value="Genomic_DNA"/>
</dbReference>
<gene>
    <name evidence="5" type="ORF">A2847_01585</name>
</gene>
<name>A0A1G2KB91_9BACT</name>
<dbReference type="PIRSF" id="PIRSF019345">
    <property type="entry name" value="ScpB"/>
    <property type="match status" value="1"/>
</dbReference>
<dbReference type="Gene3D" id="1.10.10.10">
    <property type="entry name" value="Winged helix-like DNA-binding domain superfamily/Winged helix DNA-binding domain"/>
    <property type="match status" value="2"/>
</dbReference>
<dbReference type="AlphaFoldDB" id="A0A1G2KB91"/>
<dbReference type="Proteomes" id="UP000178574">
    <property type="component" value="Unassembled WGS sequence"/>
</dbReference>
<reference evidence="5 6" key="1">
    <citation type="journal article" date="2016" name="Nat. Commun.">
        <title>Thousands of microbial genomes shed light on interconnected biogeochemical processes in an aquifer system.</title>
        <authorList>
            <person name="Anantharaman K."/>
            <person name="Brown C.T."/>
            <person name="Hug L.A."/>
            <person name="Sharon I."/>
            <person name="Castelle C.J."/>
            <person name="Probst A.J."/>
            <person name="Thomas B.C."/>
            <person name="Singh A."/>
            <person name="Wilkins M.J."/>
            <person name="Karaoz U."/>
            <person name="Brodie E.L."/>
            <person name="Williams K.H."/>
            <person name="Hubbard S.S."/>
            <person name="Banfield J.F."/>
        </authorList>
    </citation>
    <scope>NUCLEOTIDE SEQUENCE [LARGE SCALE GENOMIC DNA]</scope>
</reference>
<dbReference type="GO" id="GO:0051304">
    <property type="term" value="P:chromosome separation"/>
    <property type="evidence" value="ECO:0007669"/>
    <property type="project" value="InterPro"/>
</dbReference>
<dbReference type="InterPro" id="IPR005234">
    <property type="entry name" value="ScpB_csome_segregation"/>
</dbReference>
<dbReference type="NCBIfam" id="TIGR00281">
    <property type="entry name" value="SMC-Scp complex subunit ScpB"/>
    <property type="match status" value="1"/>
</dbReference>
<comment type="caution">
    <text evidence="5">The sequence shown here is derived from an EMBL/GenBank/DDBJ whole genome shotgun (WGS) entry which is preliminary data.</text>
</comment>
<protein>
    <submittedName>
        <fullName evidence="5">SMC-Scp complex subunit ScpB</fullName>
    </submittedName>
</protein>
<dbReference type="SUPFAM" id="SSF46785">
    <property type="entry name" value="Winged helix' DNA-binding domain"/>
    <property type="match status" value="2"/>
</dbReference>
<organism evidence="5 6">
    <name type="scientific">Candidatus Sungbacteria bacterium RIFCSPHIGHO2_01_FULL_50_25</name>
    <dbReference type="NCBI Taxonomy" id="1802265"/>
    <lineage>
        <taxon>Bacteria</taxon>
        <taxon>Candidatus Sungiibacteriota</taxon>
    </lineage>
</organism>
<evidence type="ECO:0000256" key="4">
    <source>
        <dbReference type="ARBA" id="ARBA00023306"/>
    </source>
</evidence>
<evidence type="ECO:0000256" key="3">
    <source>
        <dbReference type="ARBA" id="ARBA00022829"/>
    </source>
</evidence>
<evidence type="ECO:0000313" key="5">
    <source>
        <dbReference type="EMBL" id="OGZ96687.1"/>
    </source>
</evidence>
<keyword evidence="2" id="KW-0132">Cell division</keyword>
<accession>A0A1G2KB91</accession>
<keyword evidence="4" id="KW-0131">Cell cycle</keyword>
<dbReference type="PANTHER" id="PTHR34298:SF2">
    <property type="entry name" value="SEGREGATION AND CONDENSATION PROTEIN B"/>
    <property type="match status" value="1"/>
</dbReference>
<evidence type="ECO:0000256" key="2">
    <source>
        <dbReference type="ARBA" id="ARBA00022618"/>
    </source>
</evidence>
<keyword evidence="3" id="KW-0159">Chromosome partition</keyword>
<dbReference type="GO" id="GO:0051301">
    <property type="term" value="P:cell division"/>
    <property type="evidence" value="ECO:0007669"/>
    <property type="project" value="UniProtKB-KW"/>
</dbReference>
<dbReference type="InterPro" id="IPR036388">
    <property type="entry name" value="WH-like_DNA-bd_sf"/>
</dbReference>
<dbReference type="InterPro" id="IPR036390">
    <property type="entry name" value="WH_DNA-bd_sf"/>
</dbReference>
<dbReference type="Pfam" id="PF04079">
    <property type="entry name" value="SMC_ScpB"/>
    <property type="match status" value="1"/>
</dbReference>
<proteinExistence type="predicted"/>
<evidence type="ECO:0000313" key="6">
    <source>
        <dbReference type="Proteomes" id="UP000178574"/>
    </source>
</evidence>
<dbReference type="PANTHER" id="PTHR34298">
    <property type="entry name" value="SEGREGATION AND CONDENSATION PROTEIN B"/>
    <property type="match status" value="1"/>
</dbReference>